<keyword evidence="2" id="KW-1185">Reference proteome</keyword>
<comment type="caution">
    <text evidence="1">The sequence shown here is derived from an EMBL/GenBank/DDBJ whole genome shotgun (WGS) entry which is preliminary data.</text>
</comment>
<reference evidence="1 2" key="1">
    <citation type="submission" date="2018-11" db="EMBL/GenBank/DDBJ databases">
        <authorList>
            <person name="Mardanov A.V."/>
            <person name="Ravin N.V."/>
            <person name="Dedysh S.N."/>
        </authorList>
    </citation>
    <scope>NUCLEOTIDE SEQUENCE [LARGE SCALE GENOMIC DNA]</scope>
    <source>
        <strain evidence="1 2">AF10</strain>
    </source>
</reference>
<evidence type="ECO:0000313" key="1">
    <source>
        <dbReference type="EMBL" id="RXH54075.1"/>
    </source>
</evidence>
<dbReference type="Proteomes" id="UP000289437">
    <property type="component" value="Unassembled WGS sequence"/>
</dbReference>
<proteinExistence type="predicted"/>
<sequence length="37" mass="4101">MNGLQVGIGLPKWLSHLLLHNGGNDIRSSSRSQIHTY</sequence>
<dbReference type="AlphaFoldDB" id="A0A4Q0ST41"/>
<evidence type="ECO:0000313" key="2">
    <source>
        <dbReference type="Proteomes" id="UP000289437"/>
    </source>
</evidence>
<accession>A0A4Q0ST41</accession>
<dbReference type="EMBL" id="RDSM01000006">
    <property type="protein sequence ID" value="RXH54075.1"/>
    <property type="molecule type" value="Genomic_DNA"/>
</dbReference>
<name>A0A4Q0ST41_9BACT</name>
<gene>
    <name evidence="1" type="ORF">GRAN_5044</name>
</gene>
<reference evidence="2" key="2">
    <citation type="submission" date="2019-02" db="EMBL/GenBank/DDBJ databases">
        <title>Granulicella sibirica sp. nov., a psychrotolerant acidobacterium isolated from an organic soil layer in forested tundra, West Siberia.</title>
        <authorList>
            <person name="Oshkin I.Y."/>
            <person name="Kulichevskaya I.S."/>
            <person name="Rijpstra W.I.C."/>
            <person name="Sinninghe Damste J.S."/>
            <person name="Rakitin A.L."/>
            <person name="Ravin N.V."/>
            <person name="Dedysh S.N."/>
        </authorList>
    </citation>
    <scope>NUCLEOTIDE SEQUENCE [LARGE SCALE GENOMIC DNA]</scope>
    <source>
        <strain evidence="2">AF10</strain>
    </source>
</reference>
<protein>
    <submittedName>
        <fullName evidence="1">Uncharacterized protein</fullName>
    </submittedName>
</protein>
<organism evidence="1 2">
    <name type="scientific">Granulicella sibirica</name>
    <dbReference type="NCBI Taxonomy" id="2479048"/>
    <lineage>
        <taxon>Bacteria</taxon>
        <taxon>Pseudomonadati</taxon>
        <taxon>Acidobacteriota</taxon>
        <taxon>Terriglobia</taxon>
        <taxon>Terriglobales</taxon>
        <taxon>Acidobacteriaceae</taxon>
        <taxon>Granulicella</taxon>
    </lineage>
</organism>